<dbReference type="PANTHER" id="PTHR21174:SF0">
    <property type="entry name" value="HD PHOSPHOHYDROLASE FAMILY PROTEIN-RELATED"/>
    <property type="match status" value="1"/>
</dbReference>
<dbReference type="EMBL" id="CP029600">
    <property type="protein sequence ID" value="AWO00409.1"/>
    <property type="molecule type" value="Genomic_DNA"/>
</dbReference>
<protein>
    <recommendedName>
        <fullName evidence="3">Metal-dependent HD superfamily phosphohydrolase</fullName>
    </recommendedName>
</protein>
<evidence type="ECO:0000313" key="2">
    <source>
        <dbReference type="Proteomes" id="UP000246099"/>
    </source>
</evidence>
<keyword evidence="2" id="KW-1185">Reference proteome</keyword>
<reference evidence="1 2" key="1">
    <citation type="submission" date="2018-05" db="EMBL/GenBank/DDBJ databases">
        <title>Chitinophaga sp. nov., isolated from rhizosphere soil of Alhagi.</title>
        <authorList>
            <person name="Liu Y."/>
        </authorList>
    </citation>
    <scope>NUCLEOTIDE SEQUENCE [LARGE SCALE GENOMIC DNA]</scope>
    <source>
        <strain evidence="1 2">T22</strain>
    </source>
</reference>
<organism evidence="1 2">
    <name type="scientific">Chitinophaga alhagiae</name>
    <dbReference type="NCBI Taxonomy" id="2203219"/>
    <lineage>
        <taxon>Bacteria</taxon>
        <taxon>Pseudomonadati</taxon>
        <taxon>Bacteroidota</taxon>
        <taxon>Chitinophagia</taxon>
        <taxon>Chitinophagales</taxon>
        <taxon>Chitinophagaceae</taxon>
        <taxon>Chitinophaga</taxon>
    </lineage>
</organism>
<dbReference type="InterPro" id="IPR009218">
    <property type="entry name" value="HD_phosphohydro"/>
</dbReference>
<accession>A0ABN5LNL3</accession>
<dbReference type="PANTHER" id="PTHR21174">
    <property type="match status" value="1"/>
</dbReference>
<sequence length="209" mass="24504">MQIAEIKENWMQLTSKTGCTTESALTGIDHIIRQYSAAGRHYHNLEHLCDLLYLQQQYAPLVIDNDSLLYAIFFHDIIYAVTRKDNEEKSAQEALRFLQNTSLPADRQQKIYGYIAATAGHLNPLADPDLDYLLDFDLYILGTPPAQYSAYAKMVRKEYWLYPDFMYRKGRKKVLQHFLGQPHIYKTPAFREKYEQKARENMERELEAL</sequence>
<proteinExistence type="predicted"/>
<dbReference type="SUPFAM" id="SSF109604">
    <property type="entry name" value="HD-domain/PDEase-like"/>
    <property type="match status" value="1"/>
</dbReference>
<name>A0ABN5LNL3_9BACT</name>
<dbReference type="RefSeq" id="WP_119075823.1">
    <property type="nucleotide sequence ID" value="NZ_CP029600.1"/>
</dbReference>
<gene>
    <name evidence="1" type="ORF">DLD77_01140</name>
</gene>
<evidence type="ECO:0000313" key="1">
    <source>
        <dbReference type="EMBL" id="AWO00409.1"/>
    </source>
</evidence>
<dbReference type="Proteomes" id="UP000246099">
    <property type="component" value="Chromosome"/>
</dbReference>
<evidence type="ECO:0008006" key="3">
    <source>
        <dbReference type="Google" id="ProtNLM"/>
    </source>
</evidence>
<dbReference type="Gene3D" id="1.10.3210.10">
    <property type="entry name" value="Hypothetical protein af1432"/>
    <property type="match status" value="1"/>
</dbReference>
<dbReference type="PIRSF" id="PIRSF035170">
    <property type="entry name" value="HD_phosphohydro"/>
    <property type="match status" value="1"/>
</dbReference>